<evidence type="ECO:0000256" key="5">
    <source>
        <dbReference type="SAM" id="Phobius"/>
    </source>
</evidence>
<feature type="transmembrane region" description="Helical" evidence="5">
    <location>
        <begin position="42"/>
        <end position="59"/>
    </location>
</feature>
<reference evidence="7" key="3">
    <citation type="submission" date="2025-09" db="UniProtKB">
        <authorList>
            <consortium name="Ensembl"/>
        </authorList>
    </citation>
    <scope>IDENTIFICATION</scope>
</reference>
<dbReference type="InterPro" id="IPR000832">
    <property type="entry name" value="GPCR_2_secretin-like"/>
</dbReference>
<dbReference type="Ensembl" id="ENSHHUT00000070801.1">
    <property type="protein sequence ID" value="ENSHHUP00000068503.1"/>
    <property type="gene ID" value="ENSHHUG00000040379.1"/>
</dbReference>
<keyword evidence="2 5" id="KW-0812">Transmembrane</keyword>
<dbReference type="InterPro" id="IPR017981">
    <property type="entry name" value="GPCR_2-like_7TM"/>
</dbReference>
<reference evidence="7" key="2">
    <citation type="submission" date="2025-08" db="UniProtKB">
        <authorList>
            <consortium name="Ensembl"/>
        </authorList>
    </citation>
    <scope>IDENTIFICATION</scope>
</reference>
<reference evidence="8" key="1">
    <citation type="submission" date="2018-06" db="EMBL/GenBank/DDBJ databases">
        <title>Genome assembly of Danube salmon.</title>
        <authorList>
            <person name="Macqueen D.J."/>
            <person name="Gundappa M.K."/>
        </authorList>
    </citation>
    <scope>NUCLEOTIDE SEQUENCE [LARGE SCALE GENOMIC DNA]</scope>
</reference>
<comment type="subcellular location">
    <subcellularLocation>
        <location evidence="1">Membrane</location>
        <topology evidence="1">Multi-pass membrane protein</topology>
    </subcellularLocation>
</comment>
<dbReference type="Proteomes" id="UP000314982">
    <property type="component" value="Unassembled WGS sequence"/>
</dbReference>
<keyword evidence="3 5" id="KW-1133">Transmembrane helix</keyword>
<evidence type="ECO:0000259" key="6">
    <source>
        <dbReference type="PROSITE" id="PS50261"/>
    </source>
</evidence>
<evidence type="ECO:0000256" key="1">
    <source>
        <dbReference type="ARBA" id="ARBA00004141"/>
    </source>
</evidence>
<dbReference type="GeneTree" id="ENSGT00940000161534"/>
<dbReference type="PRINTS" id="PR00249">
    <property type="entry name" value="GPCRSECRETIN"/>
</dbReference>
<evidence type="ECO:0000256" key="2">
    <source>
        <dbReference type="ARBA" id="ARBA00022692"/>
    </source>
</evidence>
<dbReference type="GO" id="GO:0007189">
    <property type="term" value="P:adenylate cyclase-activating G protein-coupled receptor signaling pathway"/>
    <property type="evidence" value="ECO:0007669"/>
    <property type="project" value="TreeGrafter"/>
</dbReference>
<dbReference type="PROSITE" id="PS50261">
    <property type="entry name" value="G_PROTEIN_RECEP_F2_4"/>
    <property type="match status" value="1"/>
</dbReference>
<organism evidence="7 8">
    <name type="scientific">Hucho hucho</name>
    <name type="common">huchen</name>
    <dbReference type="NCBI Taxonomy" id="62062"/>
    <lineage>
        <taxon>Eukaryota</taxon>
        <taxon>Metazoa</taxon>
        <taxon>Chordata</taxon>
        <taxon>Craniata</taxon>
        <taxon>Vertebrata</taxon>
        <taxon>Euteleostomi</taxon>
        <taxon>Actinopterygii</taxon>
        <taxon>Neopterygii</taxon>
        <taxon>Teleostei</taxon>
        <taxon>Protacanthopterygii</taxon>
        <taxon>Salmoniformes</taxon>
        <taxon>Salmonidae</taxon>
        <taxon>Salmoninae</taxon>
        <taxon>Hucho</taxon>
    </lineage>
</organism>
<protein>
    <recommendedName>
        <fullName evidence="6">G-protein coupled receptors family 2 profile 2 domain-containing protein</fullName>
    </recommendedName>
</protein>
<evidence type="ECO:0000256" key="3">
    <source>
        <dbReference type="ARBA" id="ARBA00022989"/>
    </source>
</evidence>
<dbReference type="GO" id="GO:0007166">
    <property type="term" value="P:cell surface receptor signaling pathway"/>
    <property type="evidence" value="ECO:0007669"/>
    <property type="project" value="InterPro"/>
</dbReference>
<dbReference type="Gene3D" id="1.20.1070.10">
    <property type="entry name" value="Rhodopsin 7-helix transmembrane proteins"/>
    <property type="match status" value="1"/>
</dbReference>
<keyword evidence="8" id="KW-1185">Reference proteome</keyword>
<feature type="domain" description="G-protein coupled receptors family 2 profile 2" evidence="6">
    <location>
        <begin position="7"/>
        <end position="119"/>
    </location>
</feature>
<proteinExistence type="predicted"/>
<keyword evidence="4 5" id="KW-0472">Membrane</keyword>
<dbReference type="GO" id="GO:0005886">
    <property type="term" value="C:plasma membrane"/>
    <property type="evidence" value="ECO:0007669"/>
    <property type="project" value="TreeGrafter"/>
</dbReference>
<dbReference type="AlphaFoldDB" id="A0A4W5Q254"/>
<accession>A0A4W5Q254</accession>
<evidence type="ECO:0000313" key="8">
    <source>
        <dbReference type="Proteomes" id="UP000314982"/>
    </source>
</evidence>
<dbReference type="PANTHER" id="PTHR12011:SF58">
    <property type="entry name" value="ADHESION G-PROTEIN COUPLED RECEPTOR D2"/>
    <property type="match status" value="1"/>
</dbReference>
<evidence type="ECO:0000313" key="7">
    <source>
        <dbReference type="Ensembl" id="ENSHHUP00000068503.1"/>
    </source>
</evidence>
<name>A0A4W5Q254_9TELE</name>
<evidence type="ECO:0000256" key="4">
    <source>
        <dbReference type="ARBA" id="ARBA00023136"/>
    </source>
</evidence>
<dbReference type="PANTHER" id="PTHR12011">
    <property type="entry name" value="ADHESION G-PROTEIN COUPLED RECEPTOR"/>
    <property type="match status" value="1"/>
</dbReference>
<dbReference type="Pfam" id="PF00002">
    <property type="entry name" value="7tm_2"/>
    <property type="match status" value="1"/>
</dbReference>
<dbReference type="GO" id="GO:0004930">
    <property type="term" value="F:G protein-coupled receptor activity"/>
    <property type="evidence" value="ECO:0007669"/>
    <property type="project" value="InterPro"/>
</dbReference>
<sequence>MTDSKSVCLYVGLTLIVSLCPSPLSGLVWCWGRVPKSDRTTVHKNLIVALGIAELLLMCSDWASANEGACLLVTALLHLFFMASFSWMLVEGLLLWSKVVSVNISEDRRMKMYYGIGWGKTPCRITPHST</sequence>